<keyword evidence="2" id="KW-1185">Reference proteome</keyword>
<dbReference type="Proteomes" id="UP001153069">
    <property type="component" value="Unassembled WGS sequence"/>
</dbReference>
<sequence length="147" mass="16877">MAVNLEEDHRGTPPFRAMQGLFADEDETVDYLVDEGCLNIPDVCGQCGAPVTYTPNAKKIIYCHSRQCKATHVRSIFRWSPNTVTDWFRFAQQLIGEMVLESMENYQIGGPGVEVEINEFKFGKRKYHRGHRVEGLGIRWCRKNPRA</sequence>
<protein>
    <submittedName>
        <fullName evidence="1">Inherit from opiNOG: protein Hydra magnipapillata</fullName>
    </submittedName>
</protein>
<comment type="caution">
    <text evidence="1">The sequence shown here is derived from an EMBL/GenBank/DDBJ whole genome shotgun (WGS) entry which is preliminary data.</text>
</comment>
<evidence type="ECO:0000313" key="2">
    <source>
        <dbReference type="Proteomes" id="UP001153069"/>
    </source>
</evidence>
<name>A0A9N8EU99_9STRA</name>
<dbReference type="EMBL" id="CAICTM010001779">
    <property type="protein sequence ID" value="CAB9526119.1"/>
    <property type="molecule type" value="Genomic_DNA"/>
</dbReference>
<reference evidence="1" key="1">
    <citation type="submission" date="2020-06" db="EMBL/GenBank/DDBJ databases">
        <authorList>
            <consortium name="Plant Systems Biology data submission"/>
        </authorList>
    </citation>
    <scope>NUCLEOTIDE SEQUENCE</scope>
    <source>
        <strain evidence="1">D6</strain>
    </source>
</reference>
<evidence type="ECO:0000313" key="1">
    <source>
        <dbReference type="EMBL" id="CAB9526119.1"/>
    </source>
</evidence>
<dbReference type="AlphaFoldDB" id="A0A9N8EU99"/>
<accession>A0A9N8EU99</accession>
<proteinExistence type="predicted"/>
<dbReference type="OrthoDB" id="424490at2759"/>
<gene>
    <name evidence="1" type="ORF">SEMRO_1781_G297110.1</name>
</gene>
<organism evidence="1 2">
    <name type="scientific">Seminavis robusta</name>
    <dbReference type="NCBI Taxonomy" id="568900"/>
    <lineage>
        <taxon>Eukaryota</taxon>
        <taxon>Sar</taxon>
        <taxon>Stramenopiles</taxon>
        <taxon>Ochrophyta</taxon>
        <taxon>Bacillariophyta</taxon>
        <taxon>Bacillariophyceae</taxon>
        <taxon>Bacillariophycidae</taxon>
        <taxon>Naviculales</taxon>
        <taxon>Naviculaceae</taxon>
        <taxon>Seminavis</taxon>
    </lineage>
</organism>